<comment type="caution">
    <text evidence="10">The sequence shown here is derived from an EMBL/GenBank/DDBJ whole genome shotgun (WGS) entry which is preliminary data.</text>
</comment>
<evidence type="ECO:0000313" key="10">
    <source>
        <dbReference type="EMBL" id="MBB5072403.1"/>
    </source>
</evidence>
<evidence type="ECO:0000256" key="3">
    <source>
        <dbReference type="ARBA" id="ARBA00022694"/>
    </source>
</evidence>
<protein>
    <recommendedName>
        <fullName evidence="8">tRNA-specific adenosine deaminase</fullName>
        <ecNumber evidence="8">3.5.4.33</ecNumber>
    </recommendedName>
</protein>
<dbReference type="PROSITE" id="PS00903">
    <property type="entry name" value="CYT_DCMP_DEAMINASES_1"/>
    <property type="match status" value="1"/>
</dbReference>
<evidence type="ECO:0000259" key="9">
    <source>
        <dbReference type="PROSITE" id="PS51747"/>
    </source>
</evidence>
<evidence type="ECO:0000313" key="11">
    <source>
        <dbReference type="Proteomes" id="UP000580474"/>
    </source>
</evidence>
<comment type="similarity">
    <text evidence="1">Belongs to the cytidine and deoxycytidylate deaminase family. ADAT2 subfamily.</text>
</comment>
<name>A0A840NQV3_9PSEU</name>
<proteinExistence type="inferred from homology"/>
<accession>A0A840NQV3</accession>
<dbReference type="Proteomes" id="UP000580474">
    <property type="component" value="Unassembled WGS sequence"/>
</dbReference>
<dbReference type="HAMAP" id="MF_00972">
    <property type="entry name" value="tRNA_aden_deaminase"/>
    <property type="match status" value="1"/>
</dbReference>
<dbReference type="PROSITE" id="PS51747">
    <property type="entry name" value="CYT_DCMP_DEAMINASES_2"/>
    <property type="match status" value="1"/>
</dbReference>
<dbReference type="InterPro" id="IPR016193">
    <property type="entry name" value="Cytidine_deaminase-like"/>
</dbReference>
<dbReference type="InterPro" id="IPR002125">
    <property type="entry name" value="CMP_dCMP_dom"/>
</dbReference>
<feature type="binding site" evidence="8">
    <location>
        <position position="89"/>
    </location>
    <ligand>
        <name>Zn(2+)</name>
        <dbReference type="ChEBI" id="CHEBI:29105"/>
        <note>catalytic</note>
    </ligand>
</feature>
<feature type="active site" description="Proton donor" evidence="8">
    <location>
        <position position="57"/>
    </location>
</feature>
<dbReference type="Pfam" id="PF00383">
    <property type="entry name" value="dCMP_cyt_deam_1"/>
    <property type="match status" value="1"/>
</dbReference>
<dbReference type="EC" id="3.5.4.33" evidence="8"/>
<keyword evidence="11" id="KW-1185">Reference proteome</keyword>
<keyword evidence="6 8" id="KW-0862">Zinc</keyword>
<dbReference type="InterPro" id="IPR028883">
    <property type="entry name" value="tRNA_aden_deaminase"/>
</dbReference>
<feature type="binding site" evidence="8">
    <location>
        <position position="55"/>
    </location>
    <ligand>
        <name>Zn(2+)</name>
        <dbReference type="ChEBI" id="CHEBI:29105"/>
        <note>catalytic</note>
    </ligand>
</feature>
<organism evidence="10 11">
    <name type="scientific">Saccharopolyspora gloriosae</name>
    <dbReference type="NCBI Taxonomy" id="455344"/>
    <lineage>
        <taxon>Bacteria</taxon>
        <taxon>Bacillati</taxon>
        <taxon>Actinomycetota</taxon>
        <taxon>Actinomycetes</taxon>
        <taxon>Pseudonocardiales</taxon>
        <taxon>Pseudonocardiaceae</taxon>
        <taxon>Saccharopolyspora</taxon>
    </lineage>
</organism>
<evidence type="ECO:0000256" key="7">
    <source>
        <dbReference type="ARBA" id="ARBA00048045"/>
    </source>
</evidence>
<keyword evidence="3 8" id="KW-0819">tRNA processing</keyword>
<reference evidence="10 11" key="1">
    <citation type="submission" date="2020-08" db="EMBL/GenBank/DDBJ databases">
        <title>Sequencing the genomes of 1000 actinobacteria strains.</title>
        <authorList>
            <person name="Klenk H.-P."/>
        </authorList>
    </citation>
    <scope>NUCLEOTIDE SEQUENCE [LARGE SCALE GENOMIC DNA]</scope>
    <source>
        <strain evidence="10 11">DSM 45582</strain>
    </source>
</reference>
<dbReference type="RefSeq" id="WP_184483738.1">
    <property type="nucleotide sequence ID" value="NZ_JACHIV010000001.1"/>
</dbReference>
<comment type="function">
    <text evidence="8">Catalyzes the deamination of adenosine to inosine at the wobble position 34 of tRNA(Arg2).</text>
</comment>
<gene>
    <name evidence="8" type="primary">tadA</name>
    <name evidence="10" type="ORF">BJ969_005491</name>
</gene>
<evidence type="ECO:0000256" key="8">
    <source>
        <dbReference type="HAMAP-Rule" id="MF_00972"/>
    </source>
</evidence>
<dbReference type="GO" id="GO:0002100">
    <property type="term" value="P:tRNA wobble adenosine to inosine editing"/>
    <property type="evidence" value="ECO:0007669"/>
    <property type="project" value="UniProtKB-UniRule"/>
</dbReference>
<evidence type="ECO:0000256" key="4">
    <source>
        <dbReference type="ARBA" id="ARBA00022723"/>
    </source>
</evidence>
<comment type="cofactor">
    <cofactor evidence="8">
        <name>Zn(2+)</name>
        <dbReference type="ChEBI" id="CHEBI:29105"/>
    </cofactor>
    <text evidence="8">Binds 1 zinc ion per subunit.</text>
</comment>
<feature type="binding site" evidence="8">
    <location>
        <position position="86"/>
    </location>
    <ligand>
        <name>Zn(2+)</name>
        <dbReference type="ChEBI" id="CHEBI:29105"/>
        <note>catalytic</note>
    </ligand>
</feature>
<dbReference type="CDD" id="cd01285">
    <property type="entry name" value="nucleoside_deaminase"/>
    <property type="match status" value="1"/>
</dbReference>
<evidence type="ECO:0000256" key="1">
    <source>
        <dbReference type="ARBA" id="ARBA00010669"/>
    </source>
</evidence>
<feature type="domain" description="CMP/dCMP-type deaminase" evidence="9">
    <location>
        <begin position="3"/>
        <end position="116"/>
    </location>
</feature>
<evidence type="ECO:0000256" key="5">
    <source>
        <dbReference type="ARBA" id="ARBA00022801"/>
    </source>
</evidence>
<dbReference type="AlphaFoldDB" id="A0A840NQV3"/>
<sequence length="152" mass="16111">MTARDTELVRAALEVAPGALSTGDVPIGAVVAAPDGTILAREHNRREAAADPTAHAEILALRAAARAWGDGWRLSECTLAVTVEPCTMCAGALVLSRVSRVVFGVWEPRTGAVGSLWDVVRDRRSNHRPEVVGGVLAADCAALLEEFFDGRR</sequence>
<evidence type="ECO:0000256" key="2">
    <source>
        <dbReference type="ARBA" id="ARBA00011738"/>
    </source>
</evidence>
<dbReference type="Gene3D" id="3.40.140.10">
    <property type="entry name" value="Cytidine Deaminase, domain 2"/>
    <property type="match status" value="1"/>
</dbReference>
<dbReference type="GO" id="GO:0008270">
    <property type="term" value="F:zinc ion binding"/>
    <property type="evidence" value="ECO:0007669"/>
    <property type="project" value="UniProtKB-UniRule"/>
</dbReference>
<dbReference type="SUPFAM" id="SSF53927">
    <property type="entry name" value="Cytidine deaminase-like"/>
    <property type="match status" value="1"/>
</dbReference>
<dbReference type="PANTHER" id="PTHR11079:SF202">
    <property type="entry name" value="TRNA-SPECIFIC ADENOSINE DEAMINASE"/>
    <property type="match status" value="1"/>
</dbReference>
<comment type="catalytic activity">
    <reaction evidence="7 8">
        <text>adenosine(34) in tRNA + H2O + H(+) = inosine(34) in tRNA + NH4(+)</text>
        <dbReference type="Rhea" id="RHEA:43168"/>
        <dbReference type="Rhea" id="RHEA-COMP:10373"/>
        <dbReference type="Rhea" id="RHEA-COMP:10374"/>
        <dbReference type="ChEBI" id="CHEBI:15377"/>
        <dbReference type="ChEBI" id="CHEBI:15378"/>
        <dbReference type="ChEBI" id="CHEBI:28938"/>
        <dbReference type="ChEBI" id="CHEBI:74411"/>
        <dbReference type="ChEBI" id="CHEBI:82852"/>
        <dbReference type="EC" id="3.5.4.33"/>
    </reaction>
</comment>
<evidence type="ECO:0000256" key="6">
    <source>
        <dbReference type="ARBA" id="ARBA00022833"/>
    </source>
</evidence>
<comment type="subunit">
    <text evidence="2 8">Homodimer.</text>
</comment>
<dbReference type="GO" id="GO:0052717">
    <property type="term" value="F:tRNA-specific adenosine-34 deaminase activity"/>
    <property type="evidence" value="ECO:0007669"/>
    <property type="project" value="UniProtKB-UniRule"/>
</dbReference>
<keyword evidence="4 8" id="KW-0479">Metal-binding</keyword>
<dbReference type="InterPro" id="IPR016192">
    <property type="entry name" value="APOBEC/CMP_deaminase_Zn-bd"/>
</dbReference>
<keyword evidence="5 8" id="KW-0378">Hydrolase</keyword>
<dbReference type="PANTHER" id="PTHR11079">
    <property type="entry name" value="CYTOSINE DEAMINASE FAMILY MEMBER"/>
    <property type="match status" value="1"/>
</dbReference>
<dbReference type="EMBL" id="JACHIV010000001">
    <property type="protein sequence ID" value="MBB5072403.1"/>
    <property type="molecule type" value="Genomic_DNA"/>
</dbReference>